<dbReference type="Gene3D" id="3.40.640.10">
    <property type="entry name" value="Type I PLP-dependent aspartate aminotransferase-like (Major domain)"/>
    <property type="match status" value="1"/>
</dbReference>
<reference evidence="4" key="1">
    <citation type="submission" date="2019-09" db="EMBL/GenBank/DDBJ databases">
        <title>Characterisation of the sponge microbiome using genome-centric metagenomics.</title>
        <authorList>
            <person name="Engelberts J.P."/>
            <person name="Robbins S.J."/>
            <person name="De Goeij J.M."/>
            <person name="Aranda M."/>
            <person name="Bell S.C."/>
            <person name="Webster N.S."/>
        </authorList>
    </citation>
    <scope>NUCLEOTIDE SEQUENCE</scope>
    <source>
        <strain evidence="4">SB0662_bin_9</strain>
    </source>
</reference>
<dbReference type="AlphaFoldDB" id="A0A6B1DXD3"/>
<evidence type="ECO:0000256" key="2">
    <source>
        <dbReference type="ARBA" id="ARBA00022898"/>
    </source>
</evidence>
<keyword evidence="4" id="KW-0032">Aminotransferase</keyword>
<name>A0A6B1DXD3_9CHLR</name>
<dbReference type="InterPro" id="IPR015421">
    <property type="entry name" value="PyrdxlP-dep_Trfase_major"/>
</dbReference>
<dbReference type="PROSITE" id="PS00600">
    <property type="entry name" value="AA_TRANSFER_CLASS_3"/>
    <property type="match status" value="1"/>
</dbReference>
<dbReference type="Gene3D" id="3.90.1150.10">
    <property type="entry name" value="Aspartate Aminotransferase, domain 1"/>
    <property type="match status" value="1"/>
</dbReference>
<dbReference type="PANTHER" id="PTHR43713:SF3">
    <property type="entry name" value="GLUTAMATE-1-SEMIALDEHYDE 2,1-AMINOMUTASE 1, CHLOROPLASTIC-RELATED"/>
    <property type="match status" value="1"/>
</dbReference>
<dbReference type="InterPro" id="IPR005814">
    <property type="entry name" value="Aminotrans_3"/>
</dbReference>
<dbReference type="Pfam" id="PF00202">
    <property type="entry name" value="Aminotran_3"/>
    <property type="match status" value="1"/>
</dbReference>
<evidence type="ECO:0000313" key="4">
    <source>
        <dbReference type="EMBL" id="MYD91322.1"/>
    </source>
</evidence>
<evidence type="ECO:0000256" key="1">
    <source>
        <dbReference type="ARBA" id="ARBA00001933"/>
    </source>
</evidence>
<dbReference type="InterPro" id="IPR015424">
    <property type="entry name" value="PyrdxlP-dep_Trfase"/>
</dbReference>
<dbReference type="PANTHER" id="PTHR43713">
    <property type="entry name" value="GLUTAMATE-1-SEMIALDEHYDE 2,1-AMINOMUTASE"/>
    <property type="match status" value="1"/>
</dbReference>
<dbReference type="EMBL" id="VXPY01000094">
    <property type="protein sequence ID" value="MYD91322.1"/>
    <property type="molecule type" value="Genomic_DNA"/>
</dbReference>
<dbReference type="GO" id="GO:0008483">
    <property type="term" value="F:transaminase activity"/>
    <property type="evidence" value="ECO:0007669"/>
    <property type="project" value="UniProtKB-KW"/>
</dbReference>
<comment type="cofactor">
    <cofactor evidence="1">
        <name>pyridoxal 5'-phosphate</name>
        <dbReference type="ChEBI" id="CHEBI:597326"/>
    </cofactor>
</comment>
<comment type="similarity">
    <text evidence="3">Belongs to the class-III pyridoxal-phosphate-dependent aminotransferase family.</text>
</comment>
<comment type="caution">
    <text evidence="4">The sequence shown here is derived from an EMBL/GenBank/DDBJ whole genome shotgun (WGS) entry which is preliminary data.</text>
</comment>
<accession>A0A6B1DXD3</accession>
<proteinExistence type="inferred from homology"/>
<protein>
    <submittedName>
        <fullName evidence="4">Aminotransferase class III-fold pyridoxal phosphate-dependent enzyme</fullName>
    </submittedName>
</protein>
<keyword evidence="2 3" id="KW-0663">Pyridoxal phosphate</keyword>
<dbReference type="InterPro" id="IPR049704">
    <property type="entry name" value="Aminotrans_3_PPA_site"/>
</dbReference>
<dbReference type="InterPro" id="IPR015422">
    <property type="entry name" value="PyrdxlP-dep_Trfase_small"/>
</dbReference>
<sequence>MYPTPAKEVPMSGLLSPDVSRSKSLLARSDELLVRGCQGHKRSHDMIARGYPVFTREAQGARFTDADGNEYIDYLLAYGPILLGHNDPAVQTAISAQMAQGTIYTTAWEREVEVAEKLIEAIPFAEMLGFVIGGSAATAGAVLIARSYTGKDRVIRSGYHGWHDWARPGSVGVPEQVGELTTEVPYADLNALDEAFRQHPGEYACVIMETVRGEGPPEGFLQGCVEIAHSHDALCIFDEIKVGFRVAYGGAGHRWGATPDMSTFGKACCNGYPGSFIAGRKEVLGHPNAQEAWLAATFHCDTLSLTAMATVLDEMEKRDGIAYQWEIGQRLIDGLNAVTREHEIGYRLEGPGPMPSPVSDPEDGDRVAAMLRGCLARGIYLPPSHPLFFSLAHSREDIDHTIAMVAESAEDVTRTM</sequence>
<keyword evidence="4" id="KW-0808">Transferase</keyword>
<organism evidence="4">
    <name type="scientific">Caldilineaceae bacterium SB0662_bin_9</name>
    <dbReference type="NCBI Taxonomy" id="2605258"/>
    <lineage>
        <taxon>Bacteria</taxon>
        <taxon>Bacillati</taxon>
        <taxon>Chloroflexota</taxon>
        <taxon>Caldilineae</taxon>
        <taxon>Caldilineales</taxon>
        <taxon>Caldilineaceae</taxon>
    </lineage>
</organism>
<gene>
    <name evidence="4" type="ORF">F4Y08_13455</name>
</gene>
<dbReference type="SUPFAM" id="SSF53383">
    <property type="entry name" value="PLP-dependent transferases"/>
    <property type="match status" value="1"/>
</dbReference>
<evidence type="ECO:0000256" key="3">
    <source>
        <dbReference type="RuleBase" id="RU003560"/>
    </source>
</evidence>
<dbReference type="GO" id="GO:0030170">
    <property type="term" value="F:pyridoxal phosphate binding"/>
    <property type="evidence" value="ECO:0007669"/>
    <property type="project" value="InterPro"/>
</dbReference>